<dbReference type="AlphaFoldDB" id="A0A5J4QST4"/>
<proteinExistence type="predicted"/>
<comment type="caution">
    <text evidence="1">The sequence shown here is derived from an EMBL/GenBank/DDBJ whole genome shotgun (WGS) entry which is preliminary data.</text>
</comment>
<sequence>MFSILIKVMMKNKFNYAFLLVSFFLITACKNDPIVEEPIIEDPIVEVSLDKVNIHFSASLGTDTIKVRGSRTVNVGIIDEIWLEAKVVDNIVIVKVSPNLISENREAVIRISTGEEAVHSVPVVQEGSIFEVESNHTIELGGQGNNQTIPVINTAEVPYSVEIPEDNQGWLSYDLEGNFLILKTTPSDVLFRESSISLILGERRIELLVKQTITIEGNYILAYDNSYPDNKKNDDGTLICLPYQRKVTLKKGEESNTYVINENLPTYVTSLTFTYENEKLSMKAGQKVGKTTTGAELVVKLFDTSKMYFVNDDELSYVAPLAIREGCVNFTFENTPYSAEEVNYSCDAMALRTNTQLNVHLMKNIRLLTDTGELTEIKEIDPPPVGPRVQNH</sequence>
<dbReference type="PROSITE" id="PS51257">
    <property type="entry name" value="PROKAR_LIPOPROTEIN"/>
    <property type="match status" value="1"/>
</dbReference>
<evidence type="ECO:0008006" key="2">
    <source>
        <dbReference type="Google" id="ProtNLM"/>
    </source>
</evidence>
<evidence type="ECO:0000313" key="1">
    <source>
        <dbReference type="EMBL" id="KAA6323633.1"/>
    </source>
</evidence>
<accession>A0A5J4QST4</accession>
<gene>
    <name evidence="1" type="ORF">EZS27_026946</name>
</gene>
<protein>
    <recommendedName>
        <fullName evidence="2">BACON domain-containing protein</fullName>
    </recommendedName>
</protein>
<reference evidence="1" key="1">
    <citation type="submission" date="2019-03" db="EMBL/GenBank/DDBJ databases">
        <title>Single cell metagenomics reveals metabolic interactions within the superorganism composed of flagellate Streblomastix strix and complex community of Bacteroidetes bacteria on its surface.</title>
        <authorList>
            <person name="Treitli S.C."/>
            <person name="Kolisko M."/>
            <person name="Husnik F."/>
            <person name="Keeling P."/>
            <person name="Hampl V."/>
        </authorList>
    </citation>
    <scope>NUCLEOTIDE SEQUENCE</scope>
    <source>
        <strain evidence="1">STM</strain>
    </source>
</reference>
<dbReference type="EMBL" id="SNRY01002760">
    <property type="protein sequence ID" value="KAA6323633.1"/>
    <property type="molecule type" value="Genomic_DNA"/>
</dbReference>
<name>A0A5J4QST4_9ZZZZ</name>
<organism evidence="1">
    <name type="scientific">termite gut metagenome</name>
    <dbReference type="NCBI Taxonomy" id="433724"/>
    <lineage>
        <taxon>unclassified sequences</taxon>
        <taxon>metagenomes</taxon>
        <taxon>organismal metagenomes</taxon>
    </lineage>
</organism>